<accession>A0A8X6XPX9</accession>
<feature type="domain" description="HAT C-terminal dimerisation" evidence="1">
    <location>
        <begin position="40"/>
        <end position="97"/>
    </location>
</feature>
<protein>
    <submittedName>
        <fullName evidence="2">General transcription factor II-I repeat domain-containing protein 2A</fullName>
    </submittedName>
</protein>
<dbReference type="GO" id="GO:0046983">
    <property type="term" value="F:protein dimerization activity"/>
    <property type="evidence" value="ECO:0007669"/>
    <property type="project" value="InterPro"/>
</dbReference>
<dbReference type="Pfam" id="PF05699">
    <property type="entry name" value="Dimer_Tnp_hAT"/>
    <property type="match status" value="1"/>
</dbReference>
<reference evidence="2" key="1">
    <citation type="submission" date="2020-08" db="EMBL/GenBank/DDBJ databases">
        <title>Multicomponent nature underlies the extraordinary mechanical properties of spider dragline silk.</title>
        <authorList>
            <person name="Kono N."/>
            <person name="Nakamura H."/>
            <person name="Mori M."/>
            <person name="Yoshida Y."/>
            <person name="Ohtoshi R."/>
            <person name="Malay A.D."/>
            <person name="Moran D.A.P."/>
            <person name="Tomita M."/>
            <person name="Numata K."/>
            <person name="Arakawa K."/>
        </authorList>
    </citation>
    <scope>NUCLEOTIDE SEQUENCE</scope>
</reference>
<evidence type="ECO:0000313" key="3">
    <source>
        <dbReference type="Proteomes" id="UP000886998"/>
    </source>
</evidence>
<dbReference type="OrthoDB" id="6429007at2759"/>
<dbReference type="PANTHER" id="PTHR45913">
    <property type="entry name" value="EPM2A-INTERACTING PROTEIN 1"/>
    <property type="match status" value="1"/>
</dbReference>
<proteinExistence type="predicted"/>
<sequence length="132" mass="15458">MFSPFSVDIGNVPPELHLEFIHLYCDSVVKCKFLENPSLLAFYSKYVAEYKYPRISKYALLMCSIFGCTCVWEEYFSKMKNIKSETRTRLIDRHLEETLRITTTQIKPDTAALINQKQCQISYSQITTISHR</sequence>
<dbReference type="PANTHER" id="PTHR45913:SF21">
    <property type="entry name" value="DUF4371 DOMAIN-CONTAINING PROTEIN"/>
    <property type="match status" value="1"/>
</dbReference>
<dbReference type="Proteomes" id="UP000886998">
    <property type="component" value="Unassembled WGS sequence"/>
</dbReference>
<name>A0A8X6XPX9_9ARAC</name>
<evidence type="ECO:0000259" key="1">
    <source>
        <dbReference type="Pfam" id="PF05699"/>
    </source>
</evidence>
<keyword evidence="3" id="KW-1185">Reference proteome</keyword>
<dbReference type="InterPro" id="IPR008906">
    <property type="entry name" value="HATC_C_dom"/>
</dbReference>
<dbReference type="AlphaFoldDB" id="A0A8X6XPX9"/>
<evidence type="ECO:0000313" key="2">
    <source>
        <dbReference type="EMBL" id="GFY57324.1"/>
    </source>
</evidence>
<dbReference type="EMBL" id="BMAV01011437">
    <property type="protein sequence ID" value="GFY57324.1"/>
    <property type="molecule type" value="Genomic_DNA"/>
</dbReference>
<comment type="caution">
    <text evidence="2">The sequence shown here is derived from an EMBL/GenBank/DDBJ whole genome shotgun (WGS) entry which is preliminary data.</text>
</comment>
<gene>
    <name evidence="2" type="primary">GTF2IRD2_0</name>
    <name evidence="2" type="ORF">TNIN_466621</name>
</gene>
<organism evidence="2 3">
    <name type="scientific">Trichonephila inaurata madagascariensis</name>
    <dbReference type="NCBI Taxonomy" id="2747483"/>
    <lineage>
        <taxon>Eukaryota</taxon>
        <taxon>Metazoa</taxon>
        <taxon>Ecdysozoa</taxon>
        <taxon>Arthropoda</taxon>
        <taxon>Chelicerata</taxon>
        <taxon>Arachnida</taxon>
        <taxon>Araneae</taxon>
        <taxon>Araneomorphae</taxon>
        <taxon>Entelegynae</taxon>
        <taxon>Araneoidea</taxon>
        <taxon>Nephilidae</taxon>
        <taxon>Trichonephila</taxon>
        <taxon>Trichonephila inaurata</taxon>
    </lineage>
</organism>